<dbReference type="RefSeq" id="WP_091182958.1">
    <property type="nucleotide sequence ID" value="NZ_FNRY01000001.1"/>
</dbReference>
<name>A0A1H4ME14_9MICO</name>
<gene>
    <name evidence="2" type="ORF">SAMN04489806_1841</name>
</gene>
<evidence type="ECO:0000313" key="3">
    <source>
        <dbReference type="Proteomes" id="UP000199183"/>
    </source>
</evidence>
<sequence>MRGTSETVDEFPVDHTRRAPFWLAPTITVAATVAVNGLLLPLWILLMLASARFDSSGQGGPFRSCTADSAMCSGPSFGWIALVIAALAGGALLAAVIAARLTARFTRTSVGVKSTAAWSLPLVLLPALALAGIGIIESLSGA</sequence>
<dbReference type="Proteomes" id="UP000199183">
    <property type="component" value="Unassembled WGS sequence"/>
</dbReference>
<evidence type="ECO:0000313" key="2">
    <source>
        <dbReference type="EMBL" id="SEB81249.1"/>
    </source>
</evidence>
<keyword evidence="3" id="KW-1185">Reference proteome</keyword>
<organism evidence="2 3">
    <name type="scientific">Paramicrobacterium humi</name>
    <dbReference type="NCBI Taxonomy" id="640635"/>
    <lineage>
        <taxon>Bacteria</taxon>
        <taxon>Bacillati</taxon>
        <taxon>Actinomycetota</taxon>
        <taxon>Actinomycetes</taxon>
        <taxon>Micrococcales</taxon>
        <taxon>Microbacteriaceae</taxon>
        <taxon>Paramicrobacterium</taxon>
    </lineage>
</organism>
<feature type="transmembrane region" description="Helical" evidence="1">
    <location>
        <begin position="115"/>
        <end position="136"/>
    </location>
</feature>
<proteinExistence type="predicted"/>
<protein>
    <submittedName>
        <fullName evidence="2">Uncharacterized protein</fullName>
    </submittedName>
</protein>
<keyword evidence="1" id="KW-0472">Membrane</keyword>
<keyword evidence="1" id="KW-0812">Transmembrane</keyword>
<dbReference type="EMBL" id="FNRY01000001">
    <property type="protein sequence ID" value="SEB81249.1"/>
    <property type="molecule type" value="Genomic_DNA"/>
</dbReference>
<feature type="transmembrane region" description="Helical" evidence="1">
    <location>
        <begin position="77"/>
        <end position="103"/>
    </location>
</feature>
<dbReference type="STRING" id="640635.SAMN04489806_1841"/>
<dbReference type="AlphaFoldDB" id="A0A1H4ME14"/>
<accession>A0A1H4ME14</accession>
<keyword evidence="1" id="KW-1133">Transmembrane helix</keyword>
<reference evidence="2 3" key="1">
    <citation type="submission" date="2016-10" db="EMBL/GenBank/DDBJ databases">
        <authorList>
            <person name="de Groot N.N."/>
        </authorList>
    </citation>
    <scope>NUCLEOTIDE SEQUENCE [LARGE SCALE GENOMIC DNA]</scope>
    <source>
        <strain evidence="2 3">DSM 21799</strain>
    </source>
</reference>
<evidence type="ECO:0000256" key="1">
    <source>
        <dbReference type="SAM" id="Phobius"/>
    </source>
</evidence>
<feature type="transmembrane region" description="Helical" evidence="1">
    <location>
        <begin position="21"/>
        <end position="46"/>
    </location>
</feature>